<evidence type="ECO:0000313" key="3">
    <source>
        <dbReference type="Proteomes" id="UP001634007"/>
    </source>
</evidence>
<evidence type="ECO:0000313" key="2">
    <source>
        <dbReference type="EMBL" id="KAL3733244.1"/>
    </source>
</evidence>
<accession>A0ABD3K496</accession>
<proteinExistence type="predicted"/>
<protein>
    <submittedName>
        <fullName evidence="2">Uncharacterized protein</fullName>
    </submittedName>
</protein>
<sequence>MPCIICSIPSIAHRDRQESKLFGFVRKGKQMSGTGVFQPGASLAEVYVMRKLHKEKMKKAKTAEDAGAVTGDRKKEERTARGGGRGRFSLSRVFGKAHVHPSSAEAPHVAPSE</sequence>
<comment type="caution">
    <text evidence="2">The sequence shown here is derived from an EMBL/GenBank/DDBJ whole genome shotgun (WGS) entry which is preliminary data.</text>
</comment>
<feature type="compositionally biased region" description="Basic and acidic residues" evidence="1">
    <location>
        <begin position="71"/>
        <end position="80"/>
    </location>
</feature>
<dbReference type="Proteomes" id="UP001634007">
    <property type="component" value="Unassembled WGS sequence"/>
</dbReference>
<dbReference type="EMBL" id="JBJKBG010000006">
    <property type="protein sequence ID" value="KAL3733244.1"/>
    <property type="molecule type" value="Genomic_DNA"/>
</dbReference>
<evidence type="ECO:0000256" key="1">
    <source>
        <dbReference type="SAM" id="MobiDB-lite"/>
    </source>
</evidence>
<dbReference type="AlphaFoldDB" id="A0ABD3K496"/>
<dbReference type="PANTHER" id="PTHR34950">
    <property type="entry name" value="OS04G0457400 PROTEIN"/>
    <property type="match status" value="1"/>
</dbReference>
<reference evidence="2 3" key="1">
    <citation type="submission" date="2024-11" db="EMBL/GenBank/DDBJ databases">
        <title>Chromosome-level genome assembly of Eucalyptus globulus Labill. provides insights into its genome evolution.</title>
        <authorList>
            <person name="Li X."/>
        </authorList>
    </citation>
    <scope>NUCLEOTIDE SEQUENCE [LARGE SCALE GENOMIC DNA]</scope>
    <source>
        <strain evidence="2">CL2024</strain>
        <tissue evidence="2">Fresh tender leaves</tissue>
    </source>
</reference>
<name>A0ABD3K496_EUCGL</name>
<dbReference type="PANTHER" id="PTHR34950:SF8">
    <property type="entry name" value="TPX2 C-TERMINAL DOMAIN-CONTAINING PROTEIN"/>
    <property type="match status" value="1"/>
</dbReference>
<gene>
    <name evidence="2" type="ORF">ACJRO7_022726</name>
</gene>
<organism evidence="2 3">
    <name type="scientific">Eucalyptus globulus</name>
    <name type="common">Tasmanian blue gum</name>
    <dbReference type="NCBI Taxonomy" id="34317"/>
    <lineage>
        <taxon>Eukaryota</taxon>
        <taxon>Viridiplantae</taxon>
        <taxon>Streptophyta</taxon>
        <taxon>Embryophyta</taxon>
        <taxon>Tracheophyta</taxon>
        <taxon>Spermatophyta</taxon>
        <taxon>Magnoliopsida</taxon>
        <taxon>eudicotyledons</taxon>
        <taxon>Gunneridae</taxon>
        <taxon>Pentapetalae</taxon>
        <taxon>rosids</taxon>
        <taxon>malvids</taxon>
        <taxon>Myrtales</taxon>
        <taxon>Myrtaceae</taxon>
        <taxon>Myrtoideae</taxon>
        <taxon>Eucalypteae</taxon>
        <taxon>Eucalyptus</taxon>
    </lineage>
</organism>
<keyword evidence="3" id="KW-1185">Reference proteome</keyword>
<feature type="region of interest" description="Disordered" evidence="1">
    <location>
        <begin position="58"/>
        <end position="88"/>
    </location>
</feature>